<organism evidence="1">
    <name type="scientific">Candidatus Kentrum sp. FW</name>
    <dbReference type="NCBI Taxonomy" id="2126338"/>
    <lineage>
        <taxon>Bacteria</taxon>
        <taxon>Pseudomonadati</taxon>
        <taxon>Pseudomonadota</taxon>
        <taxon>Gammaproteobacteria</taxon>
        <taxon>Candidatus Kentrum</taxon>
    </lineage>
</organism>
<accession>A0A450RT67</accession>
<dbReference type="AlphaFoldDB" id="A0A450RT67"/>
<evidence type="ECO:0000313" key="1">
    <source>
        <dbReference type="EMBL" id="VFJ42304.1"/>
    </source>
</evidence>
<dbReference type="EMBL" id="CAADEW010000001">
    <property type="protein sequence ID" value="VFJ42304.1"/>
    <property type="molecule type" value="Genomic_DNA"/>
</dbReference>
<proteinExistence type="predicted"/>
<reference evidence="1" key="1">
    <citation type="submission" date="2019-02" db="EMBL/GenBank/DDBJ databases">
        <authorList>
            <person name="Gruber-Vodicka R. H."/>
            <person name="Seah K. B. B."/>
        </authorList>
    </citation>
    <scope>NUCLEOTIDE SEQUENCE</scope>
    <source>
        <strain evidence="1">BECK_BZ15</strain>
    </source>
</reference>
<gene>
    <name evidence="1" type="ORF">BECKFW1821A_GA0114235_100163</name>
</gene>
<sequence length="97" mass="10653">MQTAKSDAHPTSPVVFESTIDAGHLLQLSAELPEGLQVRITIEPIRQQRGESDTTNSEISRLLHATRQAYIDNGGGLMDQDEILTRIRTQRGEVANG</sequence>
<protein>
    <submittedName>
        <fullName evidence="1">Uncharacterized protein</fullName>
    </submittedName>
</protein>
<name>A0A450RT67_9GAMM</name>